<accession>A0AAV4N9I8</accession>
<dbReference type="EMBL" id="BPLQ01001367">
    <property type="protein sequence ID" value="GIX81181.1"/>
    <property type="molecule type" value="Genomic_DNA"/>
</dbReference>
<gene>
    <name evidence="1" type="ORF">CDAR_254621</name>
</gene>
<organism evidence="1 2">
    <name type="scientific">Caerostris darwini</name>
    <dbReference type="NCBI Taxonomy" id="1538125"/>
    <lineage>
        <taxon>Eukaryota</taxon>
        <taxon>Metazoa</taxon>
        <taxon>Ecdysozoa</taxon>
        <taxon>Arthropoda</taxon>
        <taxon>Chelicerata</taxon>
        <taxon>Arachnida</taxon>
        <taxon>Araneae</taxon>
        <taxon>Araneomorphae</taxon>
        <taxon>Entelegynae</taxon>
        <taxon>Araneoidea</taxon>
        <taxon>Araneidae</taxon>
        <taxon>Caerostris</taxon>
    </lineage>
</organism>
<dbReference type="Proteomes" id="UP001054837">
    <property type="component" value="Unassembled WGS sequence"/>
</dbReference>
<evidence type="ECO:0000313" key="1">
    <source>
        <dbReference type="EMBL" id="GIX81181.1"/>
    </source>
</evidence>
<keyword evidence="2" id="KW-1185">Reference proteome</keyword>
<comment type="caution">
    <text evidence="1">The sequence shown here is derived from an EMBL/GenBank/DDBJ whole genome shotgun (WGS) entry which is preliminary data.</text>
</comment>
<name>A0AAV4N9I8_9ARAC</name>
<dbReference type="AlphaFoldDB" id="A0AAV4N9I8"/>
<proteinExistence type="predicted"/>
<reference evidence="1 2" key="1">
    <citation type="submission" date="2021-06" db="EMBL/GenBank/DDBJ databases">
        <title>Caerostris darwini draft genome.</title>
        <authorList>
            <person name="Kono N."/>
            <person name="Arakawa K."/>
        </authorList>
    </citation>
    <scope>NUCLEOTIDE SEQUENCE [LARGE SCALE GENOMIC DNA]</scope>
</reference>
<sequence length="96" mass="10704">MHLSGNYQHKRFNNSSFGNRLFSHSRIISKSSSIIFLKRNTWNSVPSHACGPFLDISGPLGKQQMTLIKEFCYLGEDTHASLPLANQILGLGIISK</sequence>
<protein>
    <submittedName>
        <fullName evidence="1">Uncharacterized protein</fullName>
    </submittedName>
</protein>
<evidence type="ECO:0000313" key="2">
    <source>
        <dbReference type="Proteomes" id="UP001054837"/>
    </source>
</evidence>